<keyword evidence="1" id="KW-0732">Signal</keyword>
<dbReference type="GeneID" id="25267842"/>
<dbReference type="RefSeq" id="XP_013244223.1">
    <property type="nucleotide sequence ID" value="XM_013388769.1"/>
</dbReference>
<comment type="caution">
    <text evidence="2">The sequence shown here is derived from an EMBL/GenBank/DDBJ whole genome shotgun (WGS) entry which is preliminary data.</text>
</comment>
<dbReference type="Proteomes" id="UP000027361">
    <property type="component" value="Unassembled WGS sequence"/>
</dbReference>
<evidence type="ECO:0008006" key="4">
    <source>
        <dbReference type="Google" id="ProtNLM"/>
    </source>
</evidence>
<evidence type="ECO:0000256" key="1">
    <source>
        <dbReference type="SAM" id="SignalP"/>
    </source>
</evidence>
<name>A0A066W4K1_TILAU</name>
<protein>
    <recommendedName>
        <fullName evidence="4">Secreted protein</fullName>
    </recommendedName>
</protein>
<keyword evidence="3" id="KW-1185">Reference proteome</keyword>
<gene>
    <name evidence="2" type="ORF">K437DRAFT_81145</name>
</gene>
<feature type="chain" id="PRO_5001628743" description="Secreted protein" evidence="1">
    <location>
        <begin position="26"/>
        <end position="234"/>
    </location>
</feature>
<reference evidence="2 3" key="1">
    <citation type="submission" date="2014-05" db="EMBL/GenBank/DDBJ databases">
        <title>Draft genome sequence of a rare smut relative, Tilletiaria anomala UBC 951.</title>
        <authorList>
            <consortium name="DOE Joint Genome Institute"/>
            <person name="Toome M."/>
            <person name="Kuo A."/>
            <person name="Henrissat B."/>
            <person name="Lipzen A."/>
            <person name="Tritt A."/>
            <person name="Yoshinaga Y."/>
            <person name="Zane M."/>
            <person name="Barry K."/>
            <person name="Grigoriev I.V."/>
            <person name="Spatafora J.W."/>
            <person name="Aimea M.C."/>
        </authorList>
    </citation>
    <scope>NUCLEOTIDE SEQUENCE [LARGE SCALE GENOMIC DNA]</scope>
    <source>
        <strain evidence="2 3">UBC 951</strain>
    </source>
</reference>
<evidence type="ECO:0000313" key="2">
    <source>
        <dbReference type="EMBL" id="KDN48857.1"/>
    </source>
</evidence>
<dbReference type="HOGENOM" id="CLU_1185743_0_0_1"/>
<proteinExistence type="predicted"/>
<dbReference type="EMBL" id="JMSN01000023">
    <property type="protein sequence ID" value="KDN48857.1"/>
    <property type="molecule type" value="Genomic_DNA"/>
</dbReference>
<sequence length="234" mass="24119">MSRLARSHFSCFSATFIALIGSSLASFIASSRARTTSSVMSDDQIVGCPEMYLAKAPSSAPGSRSSSSSVSPCMLYASISAESAVSRKFAPSLDFSADITASAVSLNDASSCESFELPEVAFVVAVYLAFSGSIASVALLNPSAYACAAFAVFSATFEAASEVASANFPITDDAFSPASCAAALAAKPASATLSEVVWSLCEKKIYAPGEIRGGMGEIRVSSNEMMEEGRASFD</sequence>
<evidence type="ECO:0000313" key="3">
    <source>
        <dbReference type="Proteomes" id="UP000027361"/>
    </source>
</evidence>
<organism evidence="2 3">
    <name type="scientific">Tilletiaria anomala (strain ATCC 24038 / CBS 436.72 / UBC 951)</name>
    <dbReference type="NCBI Taxonomy" id="1037660"/>
    <lineage>
        <taxon>Eukaryota</taxon>
        <taxon>Fungi</taxon>
        <taxon>Dikarya</taxon>
        <taxon>Basidiomycota</taxon>
        <taxon>Ustilaginomycotina</taxon>
        <taxon>Exobasidiomycetes</taxon>
        <taxon>Georgefischeriales</taxon>
        <taxon>Tilletiariaceae</taxon>
        <taxon>Tilletiaria</taxon>
    </lineage>
</organism>
<feature type="signal peptide" evidence="1">
    <location>
        <begin position="1"/>
        <end position="25"/>
    </location>
</feature>
<accession>A0A066W4K1</accession>
<dbReference type="AlphaFoldDB" id="A0A066W4K1"/>
<dbReference type="InParanoid" id="A0A066W4K1"/>